<dbReference type="Proteomes" id="UP000663868">
    <property type="component" value="Unassembled WGS sequence"/>
</dbReference>
<sequence>ITKTNILMVDLDEALYAAKRKFYS</sequence>
<reference evidence="1" key="1">
    <citation type="submission" date="2021-02" db="EMBL/GenBank/DDBJ databases">
        <authorList>
            <person name="Nowell W R."/>
        </authorList>
    </citation>
    <scope>NUCLEOTIDE SEQUENCE</scope>
</reference>
<dbReference type="AlphaFoldDB" id="A0A819LXI6"/>
<dbReference type="EMBL" id="CAJOBB010002439">
    <property type="protein sequence ID" value="CAF3968963.1"/>
    <property type="molecule type" value="Genomic_DNA"/>
</dbReference>
<name>A0A819LXI6_9BILA</name>
<feature type="non-terminal residue" evidence="1">
    <location>
        <position position="1"/>
    </location>
</feature>
<gene>
    <name evidence="1" type="ORF">KXQ929_LOCUS26658</name>
</gene>
<protein>
    <submittedName>
        <fullName evidence="1">Uncharacterized protein</fullName>
    </submittedName>
</protein>
<evidence type="ECO:0000313" key="1">
    <source>
        <dbReference type="EMBL" id="CAF3968963.1"/>
    </source>
</evidence>
<accession>A0A819LXI6</accession>
<organism evidence="1 2">
    <name type="scientific">Adineta steineri</name>
    <dbReference type="NCBI Taxonomy" id="433720"/>
    <lineage>
        <taxon>Eukaryota</taxon>
        <taxon>Metazoa</taxon>
        <taxon>Spiralia</taxon>
        <taxon>Gnathifera</taxon>
        <taxon>Rotifera</taxon>
        <taxon>Eurotatoria</taxon>
        <taxon>Bdelloidea</taxon>
        <taxon>Adinetida</taxon>
        <taxon>Adinetidae</taxon>
        <taxon>Adineta</taxon>
    </lineage>
</organism>
<comment type="caution">
    <text evidence="1">The sequence shown here is derived from an EMBL/GenBank/DDBJ whole genome shotgun (WGS) entry which is preliminary data.</text>
</comment>
<proteinExistence type="predicted"/>
<evidence type="ECO:0000313" key="2">
    <source>
        <dbReference type="Proteomes" id="UP000663868"/>
    </source>
</evidence>